<evidence type="ECO:0000256" key="13">
    <source>
        <dbReference type="HAMAP-Rule" id="MF_01810"/>
    </source>
</evidence>
<evidence type="ECO:0000256" key="11">
    <source>
        <dbReference type="ARBA" id="ARBA00033245"/>
    </source>
</evidence>
<dbReference type="EMBL" id="CP064936">
    <property type="protein sequence ID" value="QQA01063.1"/>
    <property type="molecule type" value="Genomic_DNA"/>
</dbReference>
<dbReference type="InterPro" id="IPR038221">
    <property type="entry name" value="YidC_periplasmic_sf"/>
</dbReference>
<keyword evidence="7 13" id="KW-0653">Protein transport</keyword>
<comment type="subcellular location">
    <subcellularLocation>
        <location evidence="1">Cell inner membrane</location>
        <topology evidence="1">Multi-pass membrane protein</topology>
    </subcellularLocation>
    <subcellularLocation>
        <location evidence="13">Cell membrane</location>
        <topology evidence="13">Multi-pass membrane protein</topology>
    </subcellularLocation>
</comment>
<evidence type="ECO:0000256" key="7">
    <source>
        <dbReference type="ARBA" id="ARBA00022927"/>
    </source>
</evidence>
<dbReference type="HAMAP" id="MF_01810">
    <property type="entry name" value="YidC_type1"/>
    <property type="match status" value="1"/>
</dbReference>
<feature type="transmembrane region" description="Helical" evidence="13">
    <location>
        <begin position="440"/>
        <end position="458"/>
    </location>
</feature>
<evidence type="ECO:0000256" key="5">
    <source>
        <dbReference type="ARBA" id="ARBA00022475"/>
    </source>
</evidence>
<keyword evidence="4 13" id="KW-0813">Transport</keyword>
<dbReference type="InterPro" id="IPR001708">
    <property type="entry name" value="YidC/ALB3/OXA1/COX18"/>
</dbReference>
<dbReference type="NCBIfam" id="TIGR03593">
    <property type="entry name" value="yidC_nterm"/>
    <property type="match status" value="1"/>
</dbReference>
<dbReference type="Gene3D" id="2.70.98.90">
    <property type="match status" value="1"/>
</dbReference>
<evidence type="ECO:0000313" key="18">
    <source>
        <dbReference type="Proteomes" id="UP000595224"/>
    </source>
</evidence>
<dbReference type="InterPro" id="IPR047196">
    <property type="entry name" value="YidC_ALB_C"/>
</dbReference>
<feature type="transmembrane region" description="Helical" evidence="13">
    <location>
        <begin position="372"/>
        <end position="391"/>
    </location>
</feature>
<dbReference type="InterPro" id="IPR019998">
    <property type="entry name" value="Membr_insert_YidC"/>
</dbReference>
<dbReference type="KEGG" id="tper:IWA51_00040"/>
<dbReference type="GO" id="GO:0015031">
    <property type="term" value="P:protein transport"/>
    <property type="evidence" value="ECO:0007669"/>
    <property type="project" value="UniProtKB-KW"/>
</dbReference>
<evidence type="ECO:0000256" key="4">
    <source>
        <dbReference type="ARBA" id="ARBA00022448"/>
    </source>
</evidence>
<organism evidence="17 18">
    <name type="scientific">Treponema peruense</name>
    <dbReference type="NCBI Taxonomy" id="2787628"/>
    <lineage>
        <taxon>Bacteria</taxon>
        <taxon>Pseudomonadati</taxon>
        <taxon>Spirochaetota</taxon>
        <taxon>Spirochaetia</taxon>
        <taxon>Spirochaetales</taxon>
        <taxon>Treponemataceae</taxon>
        <taxon>Treponema</taxon>
    </lineage>
</organism>
<dbReference type="GO" id="GO:0005886">
    <property type="term" value="C:plasma membrane"/>
    <property type="evidence" value="ECO:0007669"/>
    <property type="project" value="UniProtKB-SubCell"/>
</dbReference>
<evidence type="ECO:0000256" key="3">
    <source>
        <dbReference type="ARBA" id="ARBA00015325"/>
    </source>
</evidence>
<evidence type="ECO:0000256" key="1">
    <source>
        <dbReference type="ARBA" id="ARBA00004429"/>
    </source>
</evidence>
<keyword evidence="10 13" id="KW-0143">Chaperone</keyword>
<accession>A0A7T3V530</accession>
<comment type="similarity">
    <text evidence="2 13">Belongs to the OXA1/ALB3/YidC family. Type 1 subfamily.</text>
</comment>
<keyword evidence="5 13" id="KW-1003">Cell membrane</keyword>
<feature type="transmembrane region" description="Helical" evidence="13">
    <location>
        <begin position="506"/>
        <end position="524"/>
    </location>
</feature>
<sequence>MDKNTILAIVLSTLVLFVSLFVQTVYVAPKQQAAAQAQQIELEAQKALEEEKAREEQSLIDSVVSADNETSKVDQIPLQEFTVTTKKAKVVLTNRGGDIISYQLLEHKDKDTGLGVEMADNVSEMNRAFSLSFGGPESSVINENFNVKVFDDYTIGFFKTYEFKDESGNTRPVTLGKKYTFMPDDYVFKLDVTLKTGDGGLDFNGASYTIRTAPQIGPHYDRKHDRYEVRQFISFNGSKKTVKPITDKTYDKPYDWAGVAGKYFTTLVKPVAPLNMQNNVKTSVQSSNDYENAQIFLTRNPVESGDVNDSYYIYVGPRSENELIKYNSKEKNSWGLSGVKFNQALQTSGMLSWIEIVLKWILEKINIVMKNWGISIIVLTIILKIVLFPLNKNSAMGSLKMQELQPKMTALQEKYKDDQQKLSIEMQKLYKEVGYNPMKGCLPMILQMIILFALYNVFNNYFEFRGAEFIPGWIDDLSKGDVLFTWNKHIPFISGFTMNTLRLLPFIYTASQLLNGVITQYGGSAGGGAAQKQMKFMMYGMPIMFFFLFYNVPSGLLLYWTVSNILQIGQQLVINNVMKKKRAEMEKAKPVVNSNVLKFKGGKKKTR</sequence>
<keyword evidence="18" id="KW-1185">Reference proteome</keyword>
<dbReference type="RefSeq" id="WP_198442666.1">
    <property type="nucleotide sequence ID" value="NZ_CBCSHE010000007.1"/>
</dbReference>
<feature type="transmembrane region" description="Helical" evidence="13">
    <location>
        <begin position="536"/>
        <end position="552"/>
    </location>
</feature>
<dbReference type="InterPro" id="IPR028053">
    <property type="entry name" value="Membr_insert_YidC_N"/>
</dbReference>
<dbReference type="AlphaFoldDB" id="A0A7T3V530"/>
<protein>
    <recommendedName>
        <fullName evidence="3 13">Membrane protein insertase YidC</fullName>
    </recommendedName>
    <alternativeName>
        <fullName evidence="12 13">Foldase YidC</fullName>
    </alternativeName>
    <alternativeName>
        <fullName evidence="11 13">Membrane integrase YidC</fullName>
    </alternativeName>
    <alternativeName>
        <fullName evidence="13">Membrane protein YidC</fullName>
    </alternativeName>
</protein>
<dbReference type="Pfam" id="PF14849">
    <property type="entry name" value="YidC_periplas"/>
    <property type="match status" value="1"/>
</dbReference>
<proteinExistence type="inferred from homology"/>
<feature type="domain" description="Membrane insertase YidC N-terminal" evidence="16">
    <location>
        <begin position="81"/>
        <end position="329"/>
    </location>
</feature>
<evidence type="ECO:0000313" key="17">
    <source>
        <dbReference type="EMBL" id="QQA01063.1"/>
    </source>
</evidence>
<name>A0A7T3V530_9SPIR</name>
<keyword evidence="8 13" id="KW-1133">Transmembrane helix</keyword>
<reference evidence="17 18" key="1">
    <citation type="submission" date="2020-11" db="EMBL/GenBank/DDBJ databases">
        <title>Treponema Peruensis nv. sp., first commensal Treponema isolated from human feces.</title>
        <authorList>
            <person name="Belkhou C."/>
            <person name="Raes J."/>
        </authorList>
    </citation>
    <scope>NUCLEOTIDE SEQUENCE [LARGE SCALE GENOMIC DNA]</scope>
    <source>
        <strain evidence="17 18">RCC2812</strain>
    </source>
</reference>
<evidence type="ECO:0000256" key="6">
    <source>
        <dbReference type="ARBA" id="ARBA00022692"/>
    </source>
</evidence>
<evidence type="ECO:0000259" key="16">
    <source>
        <dbReference type="Pfam" id="PF14849"/>
    </source>
</evidence>
<dbReference type="PANTHER" id="PTHR12428:SF65">
    <property type="entry name" value="CYTOCHROME C OXIDASE ASSEMBLY PROTEIN COX18, MITOCHONDRIAL"/>
    <property type="match status" value="1"/>
</dbReference>
<keyword evidence="6 13" id="KW-0812">Transmembrane</keyword>
<evidence type="ECO:0000256" key="9">
    <source>
        <dbReference type="ARBA" id="ARBA00023136"/>
    </source>
</evidence>
<evidence type="ECO:0000259" key="15">
    <source>
        <dbReference type="Pfam" id="PF02096"/>
    </source>
</evidence>
<evidence type="ECO:0000256" key="10">
    <source>
        <dbReference type="ARBA" id="ARBA00023186"/>
    </source>
</evidence>
<comment type="function">
    <text evidence="13">Required for the insertion and/or proper folding and/or complex formation of integral membrane proteins into the membrane. Involved in integration of membrane proteins that insert both dependently and independently of the Sec translocase complex, as well as at least some lipoproteins. Aids folding of multispanning membrane proteins.</text>
</comment>
<dbReference type="InterPro" id="IPR028055">
    <property type="entry name" value="YidC/Oxa/ALB_C"/>
</dbReference>
<dbReference type="NCBIfam" id="TIGR03592">
    <property type="entry name" value="yidC_oxa1_cterm"/>
    <property type="match status" value="1"/>
</dbReference>
<dbReference type="GO" id="GO:0051205">
    <property type="term" value="P:protein insertion into membrane"/>
    <property type="evidence" value="ECO:0007669"/>
    <property type="project" value="TreeGrafter"/>
</dbReference>
<dbReference type="PANTHER" id="PTHR12428">
    <property type="entry name" value="OXA1"/>
    <property type="match status" value="1"/>
</dbReference>
<dbReference type="Pfam" id="PF02096">
    <property type="entry name" value="60KD_IMP"/>
    <property type="match status" value="1"/>
</dbReference>
<feature type="coiled-coil region" evidence="14">
    <location>
        <begin position="30"/>
        <end position="57"/>
    </location>
</feature>
<dbReference type="CDD" id="cd19961">
    <property type="entry name" value="EcYidC-like_peri"/>
    <property type="match status" value="1"/>
</dbReference>
<evidence type="ECO:0000256" key="2">
    <source>
        <dbReference type="ARBA" id="ARBA00010527"/>
    </source>
</evidence>
<dbReference type="CDD" id="cd20070">
    <property type="entry name" value="5TM_YidC_Alb3"/>
    <property type="match status" value="1"/>
</dbReference>
<evidence type="ECO:0000256" key="12">
    <source>
        <dbReference type="ARBA" id="ARBA00033342"/>
    </source>
</evidence>
<comment type="subunit">
    <text evidence="13">Interacts with the Sec translocase complex via SecD. Specifically interacts with transmembrane segments of nascent integral membrane proteins during membrane integration.</text>
</comment>
<evidence type="ECO:0000256" key="8">
    <source>
        <dbReference type="ARBA" id="ARBA00022989"/>
    </source>
</evidence>
<gene>
    <name evidence="13 17" type="primary">yidC</name>
    <name evidence="17" type="ORF">IWA51_00040</name>
</gene>
<dbReference type="Proteomes" id="UP000595224">
    <property type="component" value="Chromosome"/>
</dbReference>
<dbReference type="PRINTS" id="PR00701">
    <property type="entry name" value="60KDINNERMP"/>
</dbReference>
<keyword evidence="14" id="KW-0175">Coiled coil</keyword>
<evidence type="ECO:0000256" key="14">
    <source>
        <dbReference type="SAM" id="Coils"/>
    </source>
</evidence>
<dbReference type="GO" id="GO:0032977">
    <property type="term" value="F:membrane insertase activity"/>
    <property type="evidence" value="ECO:0007669"/>
    <property type="project" value="InterPro"/>
</dbReference>
<feature type="domain" description="Membrane insertase YidC/Oxa/ALB C-terminal" evidence="15">
    <location>
        <begin position="372"/>
        <end position="576"/>
    </location>
</feature>
<keyword evidence="9 13" id="KW-0472">Membrane</keyword>